<feature type="region of interest" description="Disordered" evidence="2">
    <location>
        <begin position="318"/>
        <end position="355"/>
    </location>
</feature>
<keyword evidence="1" id="KW-0175">Coiled coil</keyword>
<gene>
    <name evidence="3" type="ORF">K466DRAFT_570122</name>
</gene>
<dbReference type="AlphaFoldDB" id="A0A5C3NPZ6"/>
<organism evidence="3 4">
    <name type="scientific">Polyporus arcularius HHB13444</name>
    <dbReference type="NCBI Taxonomy" id="1314778"/>
    <lineage>
        <taxon>Eukaryota</taxon>
        <taxon>Fungi</taxon>
        <taxon>Dikarya</taxon>
        <taxon>Basidiomycota</taxon>
        <taxon>Agaricomycotina</taxon>
        <taxon>Agaricomycetes</taxon>
        <taxon>Polyporales</taxon>
        <taxon>Polyporaceae</taxon>
        <taxon>Polyporus</taxon>
    </lineage>
</organism>
<feature type="coiled-coil region" evidence="1">
    <location>
        <begin position="283"/>
        <end position="314"/>
    </location>
</feature>
<evidence type="ECO:0000256" key="1">
    <source>
        <dbReference type="SAM" id="Coils"/>
    </source>
</evidence>
<dbReference type="EMBL" id="ML211975">
    <property type="protein sequence ID" value="TFK79636.1"/>
    <property type="molecule type" value="Genomic_DNA"/>
</dbReference>
<dbReference type="InParanoid" id="A0A5C3NPZ6"/>
<keyword evidence="4" id="KW-1185">Reference proteome</keyword>
<feature type="compositionally biased region" description="Polar residues" evidence="2">
    <location>
        <begin position="333"/>
        <end position="343"/>
    </location>
</feature>
<evidence type="ECO:0000256" key="2">
    <source>
        <dbReference type="SAM" id="MobiDB-lite"/>
    </source>
</evidence>
<dbReference type="Proteomes" id="UP000308197">
    <property type="component" value="Unassembled WGS sequence"/>
</dbReference>
<proteinExistence type="predicted"/>
<protein>
    <submittedName>
        <fullName evidence="3">Uncharacterized protein</fullName>
    </submittedName>
</protein>
<accession>A0A5C3NPZ6</accession>
<evidence type="ECO:0000313" key="4">
    <source>
        <dbReference type="Proteomes" id="UP000308197"/>
    </source>
</evidence>
<reference evidence="3 4" key="1">
    <citation type="journal article" date="2019" name="Nat. Ecol. Evol.">
        <title>Megaphylogeny resolves global patterns of mushroom evolution.</title>
        <authorList>
            <person name="Varga T."/>
            <person name="Krizsan K."/>
            <person name="Foldi C."/>
            <person name="Dima B."/>
            <person name="Sanchez-Garcia M."/>
            <person name="Sanchez-Ramirez S."/>
            <person name="Szollosi G.J."/>
            <person name="Szarkandi J.G."/>
            <person name="Papp V."/>
            <person name="Albert L."/>
            <person name="Andreopoulos W."/>
            <person name="Angelini C."/>
            <person name="Antonin V."/>
            <person name="Barry K.W."/>
            <person name="Bougher N.L."/>
            <person name="Buchanan P."/>
            <person name="Buyck B."/>
            <person name="Bense V."/>
            <person name="Catcheside P."/>
            <person name="Chovatia M."/>
            <person name="Cooper J."/>
            <person name="Damon W."/>
            <person name="Desjardin D."/>
            <person name="Finy P."/>
            <person name="Geml J."/>
            <person name="Haridas S."/>
            <person name="Hughes K."/>
            <person name="Justo A."/>
            <person name="Karasinski D."/>
            <person name="Kautmanova I."/>
            <person name="Kiss B."/>
            <person name="Kocsube S."/>
            <person name="Kotiranta H."/>
            <person name="LaButti K.M."/>
            <person name="Lechner B.E."/>
            <person name="Liimatainen K."/>
            <person name="Lipzen A."/>
            <person name="Lukacs Z."/>
            <person name="Mihaltcheva S."/>
            <person name="Morgado L.N."/>
            <person name="Niskanen T."/>
            <person name="Noordeloos M.E."/>
            <person name="Ohm R.A."/>
            <person name="Ortiz-Santana B."/>
            <person name="Ovrebo C."/>
            <person name="Racz N."/>
            <person name="Riley R."/>
            <person name="Savchenko A."/>
            <person name="Shiryaev A."/>
            <person name="Soop K."/>
            <person name="Spirin V."/>
            <person name="Szebenyi C."/>
            <person name="Tomsovsky M."/>
            <person name="Tulloss R.E."/>
            <person name="Uehling J."/>
            <person name="Grigoriev I.V."/>
            <person name="Vagvolgyi C."/>
            <person name="Papp T."/>
            <person name="Martin F.M."/>
            <person name="Miettinen O."/>
            <person name="Hibbett D.S."/>
            <person name="Nagy L.G."/>
        </authorList>
    </citation>
    <scope>NUCLEOTIDE SEQUENCE [LARGE SCALE GENOMIC DNA]</scope>
    <source>
        <strain evidence="3 4">HHB13444</strain>
    </source>
</reference>
<evidence type="ECO:0000313" key="3">
    <source>
        <dbReference type="EMBL" id="TFK79636.1"/>
    </source>
</evidence>
<name>A0A5C3NPZ6_9APHY</name>
<sequence length="355" mass="39343">MNQQESLYDHCVGTSRTAMTVQDGQGSPDKRSQYQLATIVDANFAQTHKSSVDCEQAIAAFSEADQGLYEEGDDEDIPSLEEDTQWLGTDVQVSTEDKLDRFASWHNDRTYEYRQNMWAKAAYVELNLISWRIVSALRAYPLDADYGTERRWQMGILRELWLAVYSIGMVTTASIMSSQPPSLKDIPTVIQLVLAAASFNGTTMELDFKSLDRNKIITAFGDGPDFGPTPLTGEKWWELPEPGSIDELVRPAWWESPSSAMARPALAMLEDFIDVCTAGAEILTTAETRVSDTLREVQEEKKRLLAAKSTLARTRQWPREGLVAKWPTGPAPSATTVAGSSTVGDGAASENSTRR</sequence>